<dbReference type="InterPro" id="IPR016898">
    <property type="entry name" value="Polyphosphate_phosphotransfera"/>
</dbReference>
<evidence type="ECO:0000313" key="5">
    <source>
        <dbReference type="EMBL" id="SEC23069.1"/>
    </source>
</evidence>
<dbReference type="InterPro" id="IPR027417">
    <property type="entry name" value="P-loop_NTPase"/>
</dbReference>
<dbReference type="InterPro" id="IPR022488">
    <property type="entry name" value="PPK2-related"/>
</dbReference>
<evidence type="ECO:0000259" key="4">
    <source>
        <dbReference type="Pfam" id="PF03976"/>
    </source>
</evidence>
<proteinExistence type="inferred from homology"/>
<gene>
    <name evidence="5" type="ORF">SAMN05443244_2966</name>
</gene>
<accession>A0A1H4QTS4</accession>
<dbReference type="PANTHER" id="PTHR34383:SF3">
    <property type="entry name" value="POLYPHOSPHATE:AMP PHOSPHOTRANSFERASE"/>
    <property type="match status" value="1"/>
</dbReference>
<keyword evidence="3" id="KW-0418">Kinase</keyword>
<organism evidence="5 6">
    <name type="scientific">Terriglobus roseus</name>
    <dbReference type="NCBI Taxonomy" id="392734"/>
    <lineage>
        <taxon>Bacteria</taxon>
        <taxon>Pseudomonadati</taxon>
        <taxon>Acidobacteriota</taxon>
        <taxon>Terriglobia</taxon>
        <taxon>Terriglobales</taxon>
        <taxon>Acidobacteriaceae</taxon>
        <taxon>Terriglobus</taxon>
    </lineage>
</organism>
<evidence type="ECO:0000313" key="6">
    <source>
        <dbReference type="Proteomes" id="UP000182409"/>
    </source>
</evidence>
<dbReference type="GO" id="GO:0008976">
    <property type="term" value="F:polyphosphate kinase activity"/>
    <property type="evidence" value="ECO:0007669"/>
    <property type="project" value="InterPro"/>
</dbReference>
<dbReference type="Pfam" id="PF03976">
    <property type="entry name" value="PPK2"/>
    <property type="match status" value="1"/>
</dbReference>
<dbReference type="PIRSF" id="PIRSF028756">
    <property type="entry name" value="PPK2_prd"/>
    <property type="match status" value="1"/>
</dbReference>
<feature type="domain" description="Polyphosphate kinase-2-related" evidence="4">
    <location>
        <begin position="48"/>
        <end position="272"/>
    </location>
</feature>
<dbReference type="SUPFAM" id="SSF52540">
    <property type="entry name" value="P-loop containing nucleoside triphosphate hydrolases"/>
    <property type="match status" value="1"/>
</dbReference>
<protein>
    <submittedName>
        <fullName evidence="5">Polyphosphate:nucleotide phosphotransferase, PPK2 family</fullName>
    </submittedName>
</protein>
<dbReference type="Proteomes" id="UP000182409">
    <property type="component" value="Unassembled WGS sequence"/>
</dbReference>
<comment type="similarity">
    <text evidence="1">Belongs to the polyphosphate kinase 2 (PPK2) family. Class I subfamily.</text>
</comment>
<name>A0A1H4QTS4_9BACT</name>
<dbReference type="PANTHER" id="PTHR34383">
    <property type="entry name" value="POLYPHOSPHATE:AMP PHOSPHOTRANSFERASE-RELATED"/>
    <property type="match status" value="1"/>
</dbReference>
<reference evidence="5 6" key="1">
    <citation type="submission" date="2016-10" db="EMBL/GenBank/DDBJ databases">
        <authorList>
            <person name="de Groot N.N."/>
        </authorList>
    </citation>
    <scope>NUCLEOTIDE SEQUENCE [LARGE SCALE GENOMIC DNA]</scope>
    <source>
        <strain evidence="5 6">AB35.6</strain>
    </source>
</reference>
<evidence type="ECO:0000256" key="2">
    <source>
        <dbReference type="ARBA" id="ARBA00022679"/>
    </source>
</evidence>
<sequence>MPLLFLFVSEALESEHKTLKIRSPYLIPPHTKVRLKQHDPSDTGKYKDQDAAKIDLEKHRDRLDKLQEVLYAGAERGLLIVLQGMDTAGKDGTIRHIFSGVNPQGCDVTPFKVPTPLEAHHDFLWRCHFAVPQRGMIGIFNRSHYEDVLSPRVHGHMKDKTAMEHMQQINDFESMLVDNGIAVLKFFLHISPEEQKRRLQSRSDDTSKHWKLSASDFAERKFWPDYQRYYEEIFTHTSHKHAPWFVIPSDNKWFRNVAISNILADAMDGMKLKYPAVSVDVSTLKL</sequence>
<keyword evidence="2 5" id="KW-0808">Transferase</keyword>
<dbReference type="Gene3D" id="3.40.50.300">
    <property type="entry name" value="P-loop containing nucleotide triphosphate hydrolases"/>
    <property type="match status" value="1"/>
</dbReference>
<dbReference type="EMBL" id="FNSD01000001">
    <property type="protein sequence ID" value="SEC23069.1"/>
    <property type="molecule type" value="Genomic_DNA"/>
</dbReference>
<dbReference type="InterPro" id="IPR022300">
    <property type="entry name" value="PPK2-rel_1"/>
</dbReference>
<dbReference type="NCBIfam" id="TIGR03709">
    <property type="entry name" value="PPK2_rel_1"/>
    <property type="match status" value="1"/>
</dbReference>
<evidence type="ECO:0000256" key="3">
    <source>
        <dbReference type="ARBA" id="ARBA00022777"/>
    </source>
</evidence>
<dbReference type="GO" id="GO:0006797">
    <property type="term" value="P:polyphosphate metabolic process"/>
    <property type="evidence" value="ECO:0007669"/>
    <property type="project" value="InterPro"/>
</dbReference>
<evidence type="ECO:0000256" key="1">
    <source>
        <dbReference type="ARBA" id="ARBA00009924"/>
    </source>
</evidence>
<dbReference type="AlphaFoldDB" id="A0A1H4QTS4"/>